<feature type="compositionally biased region" description="Basic and acidic residues" evidence="1">
    <location>
        <begin position="381"/>
        <end position="406"/>
    </location>
</feature>
<feature type="compositionally biased region" description="Low complexity" evidence="1">
    <location>
        <begin position="367"/>
        <end position="380"/>
    </location>
</feature>
<feature type="region of interest" description="Disordered" evidence="1">
    <location>
        <begin position="25"/>
        <end position="52"/>
    </location>
</feature>
<protein>
    <submittedName>
        <fullName evidence="2">Uncharacterized protein</fullName>
    </submittedName>
</protein>
<dbReference type="AlphaFoldDB" id="A0ABD3C9N2"/>
<reference evidence="3" key="1">
    <citation type="journal article" date="2024" name="IScience">
        <title>Strigolactones Initiate the Formation of Haustorium-like Structures in Castilleja.</title>
        <authorList>
            <person name="Buerger M."/>
            <person name="Peterson D."/>
            <person name="Chory J."/>
        </authorList>
    </citation>
    <scope>NUCLEOTIDE SEQUENCE [LARGE SCALE GENOMIC DNA]</scope>
</reference>
<comment type="caution">
    <text evidence="2">The sequence shown here is derived from an EMBL/GenBank/DDBJ whole genome shotgun (WGS) entry which is preliminary data.</text>
</comment>
<feature type="region of interest" description="Disordered" evidence="1">
    <location>
        <begin position="346"/>
        <end position="433"/>
    </location>
</feature>
<dbReference type="EMBL" id="JAVIJP010000047">
    <property type="protein sequence ID" value="KAL3626019.1"/>
    <property type="molecule type" value="Genomic_DNA"/>
</dbReference>
<evidence type="ECO:0000313" key="3">
    <source>
        <dbReference type="Proteomes" id="UP001632038"/>
    </source>
</evidence>
<accession>A0ABD3C9N2</accession>
<name>A0ABD3C9N2_9LAMI</name>
<gene>
    <name evidence="2" type="ORF">CASFOL_029568</name>
</gene>
<evidence type="ECO:0000256" key="1">
    <source>
        <dbReference type="SAM" id="MobiDB-lite"/>
    </source>
</evidence>
<feature type="region of interest" description="Disordered" evidence="1">
    <location>
        <begin position="448"/>
        <end position="477"/>
    </location>
</feature>
<dbReference type="Proteomes" id="UP001632038">
    <property type="component" value="Unassembled WGS sequence"/>
</dbReference>
<feature type="compositionally biased region" description="Basic and acidic residues" evidence="1">
    <location>
        <begin position="424"/>
        <end position="433"/>
    </location>
</feature>
<proteinExistence type="predicted"/>
<feature type="compositionally biased region" description="Acidic residues" evidence="1">
    <location>
        <begin position="34"/>
        <end position="50"/>
    </location>
</feature>
<feature type="compositionally biased region" description="Acidic residues" evidence="1">
    <location>
        <begin position="413"/>
        <end position="423"/>
    </location>
</feature>
<sequence>MDSNETVSLAPSESESLSKNIVHVNGYDNAGGVSDDEGYPSGQEEFETASEDSATVETVGEDNFDEQFVDAPSDVGIFSDSEAVDVSEDDDVEIFSNNDVEGIEYALEKGEAVVADKLELGLDEIGDVDSGKLVVDEVEMNGGDESELEGEPVVDVSSSRAAVVEKIDEDGDKGATSVAEPGRVVVDEAEINGGDELEFKGDSVDELSSSGAAVVEKIDEKGDINSRKDAKEVVEPEKLVVNETEMNGVDEPESEGESVVDVCGSGAAVVGKTDENKDINDGKVAKEVVEPGKSVVDEAGMNGGDEPESDGDYVVDVSGSGAAVVEKIDENRDINNRKDAKEVVEPGKSVVGEAEMNGGDEPESEGDSGAVVSGSGAAVVEKIDQNRDFSNGKDAKEVVEPEKSEVINRGVDSEEDCAVDDGNGDGKIERNGDVANESDAKEVIEAGENATEDNKTTTKSVTNGEIGVDRDENQLHPSNGVFEDELVSEELDHADFNETKVENDVDKDFEFIEEFAQTTGMDL</sequence>
<organism evidence="2 3">
    <name type="scientific">Castilleja foliolosa</name>
    <dbReference type="NCBI Taxonomy" id="1961234"/>
    <lineage>
        <taxon>Eukaryota</taxon>
        <taxon>Viridiplantae</taxon>
        <taxon>Streptophyta</taxon>
        <taxon>Embryophyta</taxon>
        <taxon>Tracheophyta</taxon>
        <taxon>Spermatophyta</taxon>
        <taxon>Magnoliopsida</taxon>
        <taxon>eudicotyledons</taxon>
        <taxon>Gunneridae</taxon>
        <taxon>Pentapetalae</taxon>
        <taxon>asterids</taxon>
        <taxon>lamiids</taxon>
        <taxon>Lamiales</taxon>
        <taxon>Orobanchaceae</taxon>
        <taxon>Pedicularideae</taxon>
        <taxon>Castillejinae</taxon>
        <taxon>Castilleja</taxon>
    </lineage>
</organism>
<evidence type="ECO:0000313" key="2">
    <source>
        <dbReference type="EMBL" id="KAL3626019.1"/>
    </source>
</evidence>
<feature type="region of interest" description="Disordered" evidence="1">
    <location>
        <begin position="293"/>
        <end position="312"/>
    </location>
</feature>
<keyword evidence="3" id="KW-1185">Reference proteome</keyword>